<name>A0A0W0WAH9_9GAMM</name>
<protein>
    <submittedName>
        <fullName evidence="1">Uncharacterized protein</fullName>
    </submittedName>
</protein>
<dbReference type="PATRIC" id="fig|454.4.peg.893"/>
<dbReference type="RefSeq" id="WP_156411796.1">
    <property type="nucleotide sequence ID" value="NZ_CAAAJA010000061.1"/>
</dbReference>
<dbReference type="AlphaFoldDB" id="A0A0W0WAH9"/>
<keyword evidence="2" id="KW-1185">Reference proteome</keyword>
<accession>A0A0W0WAH9</accession>
<sequence>MNAIELITKRIMENTDCKEKQSQYLEDIYCNSNNKSEIDECFICLCGYSLSSILGI</sequence>
<gene>
    <name evidence="1" type="ORF">Lisr_0829</name>
</gene>
<dbReference type="Proteomes" id="UP000054761">
    <property type="component" value="Unassembled WGS sequence"/>
</dbReference>
<organism evidence="1 2">
    <name type="scientific">Legionella israelensis</name>
    <dbReference type="NCBI Taxonomy" id="454"/>
    <lineage>
        <taxon>Bacteria</taxon>
        <taxon>Pseudomonadati</taxon>
        <taxon>Pseudomonadota</taxon>
        <taxon>Gammaproteobacteria</taxon>
        <taxon>Legionellales</taxon>
        <taxon>Legionellaceae</taxon>
        <taxon>Legionella</taxon>
    </lineage>
</organism>
<comment type="caution">
    <text evidence="1">The sequence shown here is derived from an EMBL/GenBank/DDBJ whole genome shotgun (WGS) entry which is preliminary data.</text>
</comment>
<evidence type="ECO:0000313" key="1">
    <source>
        <dbReference type="EMBL" id="KTD29321.1"/>
    </source>
</evidence>
<proteinExistence type="predicted"/>
<reference evidence="1 2" key="1">
    <citation type="submission" date="2015-11" db="EMBL/GenBank/DDBJ databases">
        <title>Genomic analysis of 38 Legionella species identifies large and diverse effector repertoires.</title>
        <authorList>
            <person name="Burstein D."/>
            <person name="Amaro F."/>
            <person name="Zusman T."/>
            <person name="Lifshitz Z."/>
            <person name="Cohen O."/>
            <person name="Gilbert J.A."/>
            <person name="Pupko T."/>
            <person name="Shuman H.A."/>
            <person name="Segal G."/>
        </authorList>
    </citation>
    <scope>NUCLEOTIDE SEQUENCE [LARGE SCALE GENOMIC DNA]</scope>
    <source>
        <strain evidence="1 2">Bercovier 4</strain>
    </source>
</reference>
<dbReference type="STRING" id="454.Lisr_0829"/>
<dbReference type="EMBL" id="LNYH01000041">
    <property type="protein sequence ID" value="KTD29321.1"/>
    <property type="molecule type" value="Genomic_DNA"/>
</dbReference>
<evidence type="ECO:0000313" key="2">
    <source>
        <dbReference type="Proteomes" id="UP000054761"/>
    </source>
</evidence>